<organism evidence="9 10">
    <name type="scientific">Nitrincola iocasae</name>
    <dbReference type="NCBI Taxonomy" id="2614693"/>
    <lineage>
        <taxon>Bacteria</taxon>
        <taxon>Pseudomonadati</taxon>
        <taxon>Pseudomonadota</taxon>
        <taxon>Gammaproteobacteria</taxon>
        <taxon>Oceanospirillales</taxon>
        <taxon>Oceanospirillaceae</taxon>
        <taxon>Nitrincola</taxon>
    </lineage>
</organism>
<dbReference type="PANTHER" id="PTHR32024:SF1">
    <property type="entry name" value="KTR SYSTEM POTASSIUM UPTAKE PROTEIN B"/>
    <property type="match status" value="1"/>
</dbReference>
<dbReference type="GO" id="GO:0030001">
    <property type="term" value="P:metal ion transport"/>
    <property type="evidence" value="ECO:0007669"/>
    <property type="project" value="UniProtKB-ARBA"/>
</dbReference>
<keyword evidence="10" id="KW-1185">Reference proteome</keyword>
<evidence type="ECO:0000256" key="4">
    <source>
        <dbReference type="ARBA" id="ARBA00022692"/>
    </source>
</evidence>
<evidence type="ECO:0000256" key="2">
    <source>
        <dbReference type="ARBA" id="ARBA00022448"/>
    </source>
</evidence>
<accession>A0A5J6LCS1</accession>
<feature type="transmembrane region" description="Helical" evidence="8">
    <location>
        <begin position="346"/>
        <end position="367"/>
    </location>
</feature>
<keyword evidence="3" id="KW-1003">Cell membrane</keyword>
<keyword evidence="5 8" id="KW-1133">Transmembrane helix</keyword>
<keyword evidence="4 8" id="KW-0812">Transmembrane</keyword>
<feature type="transmembrane region" description="Helical" evidence="8">
    <location>
        <begin position="47"/>
        <end position="66"/>
    </location>
</feature>
<feature type="transmembrane region" description="Helical" evidence="8">
    <location>
        <begin position="12"/>
        <end position="35"/>
    </location>
</feature>
<protein>
    <submittedName>
        <fullName evidence="9">TrkH family potassium uptake protein</fullName>
    </submittedName>
</protein>
<evidence type="ECO:0000256" key="5">
    <source>
        <dbReference type="ARBA" id="ARBA00022989"/>
    </source>
</evidence>
<feature type="transmembrane region" description="Helical" evidence="8">
    <location>
        <begin position="373"/>
        <end position="391"/>
    </location>
</feature>
<dbReference type="KEGG" id="nik:F5I99_07630"/>
<sequence>MAISTVVSRHSFWGSAGGTLIVFFAGASLIGTFLLWLPWSRTHNADLIDLLFTAASAITVTGLVTLDTGSDFTPLGQLVIALLIQAGGIGYMLTGTLLLLGRSRFVSLRQQSTMGVSSQISEGVSLFALIRFVILFSLITVMFTSLLLTLFWIPEFGWVKGIGYSLFHAISAFNNAGFALFPSSLVGVAGGNWVIWIHAMAFIIGGLGFIVVYEVCTPQKRLSIHSRLMIYGSLILLTLGSAALLVFEQNTASLGSGIDRLTAAFFQAATTRTAGFNSIDLNEMSHASHVFMMINMVIGAGPGSTAGGIRLTTFILLLTGLFAVLQGRESTRLMGRTLDVEHLLRASGILILTLTLLTAICLLLLVLEPEQEPLMVIFEAVSALGTVGLSLGLTGEMHPYSKLLIIVVMLIGKISPVMLFTALANRPEKPVRYAGGRVALG</sequence>
<dbReference type="PANTHER" id="PTHR32024">
    <property type="entry name" value="TRK SYSTEM POTASSIUM UPTAKE PROTEIN TRKG-RELATED"/>
    <property type="match status" value="1"/>
</dbReference>
<dbReference type="Proteomes" id="UP000325606">
    <property type="component" value="Chromosome"/>
</dbReference>
<keyword evidence="6" id="KW-0406">Ion transport</keyword>
<dbReference type="EMBL" id="CP044222">
    <property type="protein sequence ID" value="QEW06385.1"/>
    <property type="molecule type" value="Genomic_DNA"/>
</dbReference>
<proteinExistence type="predicted"/>
<keyword evidence="7 8" id="KW-0472">Membrane</keyword>
<dbReference type="InterPro" id="IPR003445">
    <property type="entry name" value="Cat_transpt"/>
</dbReference>
<reference evidence="9 10" key="1">
    <citation type="submission" date="2019-09" db="EMBL/GenBank/DDBJ databases">
        <title>Nitrincola iocasae sp. nov., a bacterium isolated from the sediment collected at a cold seep field in South China Sea.</title>
        <authorList>
            <person name="Zhang H."/>
            <person name="Wang H."/>
            <person name="Li C."/>
        </authorList>
    </citation>
    <scope>NUCLEOTIDE SEQUENCE [LARGE SCALE GENOMIC DNA]</scope>
    <source>
        <strain evidence="9 10">KXZD1103</strain>
    </source>
</reference>
<dbReference type="RefSeq" id="WP_151054676.1">
    <property type="nucleotide sequence ID" value="NZ_CP044222.1"/>
</dbReference>
<evidence type="ECO:0000256" key="3">
    <source>
        <dbReference type="ARBA" id="ARBA00022475"/>
    </source>
</evidence>
<keyword evidence="2" id="KW-0813">Transport</keyword>
<name>A0A5J6LCS1_9GAMM</name>
<gene>
    <name evidence="9" type="ORF">F5I99_07630</name>
</gene>
<dbReference type="GO" id="GO:0008324">
    <property type="term" value="F:monoatomic cation transmembrane transporter activity"/>
    <property type="evidence" value="ECO:0007669"/>
    <property type="project" value="InterPro"/>
</dbReference>
<feature type="transmembrane region" description="Helical" evidence="8">
    <location>
        <begin position="78"/>
        <end position="100"/>
    </location>
</feature>
<evidence type="ECO:0000256" key="8">
    <source>
        <dbReference type="SAM" id="Phobius"/>
    </source>
</evidence>
<dbReference type="GO" id="GO:0005886">
    <property type="term" value="C:plasma membrane"/>
    <property type="evidence" value="ECO:0007669"/>
    <property type="project" value="UniProtKB-SubCell"/>
</dbReference>
<dbReference type="AlphaFoldDB" id="A0A5J6LCS1"/>
<comment type="subcellular location">
    <subcellularLocation>
        <location evidence="1">Cell membrane</location>
        <topology evidence="1">Multi-pass membrane protein</topology>
    </subcellularLocation>
</comment>
<evidence type="ECO:0000256" key="7">
    <source>
        <dbReference type="ARBA" id="ARBA00023136"/>
    </source>
</evidence>
<feature type="transmembrane region" description="Helical" evidence="8">
    <location>
        <begin position="193"/>
        <end position="216"/>
    </location>
</feature>
<evidence type="ECO:0000256" key="6">
    <source>
        <dbReference type="ARBA" id="ARBA00023065"/>
    </source>
</evidence>
<feature type="transmembrane region" description="Helical" evidence="8">
    <location>
        <begin position="403"/>
        <end position="424"/>
    </location>
</feature>
<feature type="transmembrane region" description="Helical" evidence="8">
    <location>
        <begin position="307"/>
        <end position="325"/>
    </location>
</feature>
<dbReference type="Pfam" id="PF02386">
    <property type="entry name" value="TrkH"/>
    <property type="match status" value="1"/>
</dbReference>
<evidence type="ECO:0000313" key="10">
    <source>
        <dbReference type="Proteomes" id="UP000325606"/>
    </source>
</evidence>
<feature type="transmembrane region" description="Helical" evidence="8">
    <location>
        <begin position="128"/>
        <end position="153"/>
    </location>
</feature>
<feature type="transmembrane region" description="Helical" evidence="8">
    <location>
        <begin position="228"/>
        <end position="247"/>
    </location>
</feature>
<evidence type="ECO:0000256" key="1">
    <source>
        <dbReference type="ARBA" id="ARBA00004651"/>
    </source>
</evidence>
<evidence type="ECO:0000313" key="9">
    <source>
        <dbReference type="EMBL" id="QEW06385.1"/>
    </source>
</evidence>